<dbReference type="GO" id="GO:0009228">
    <property type="term" value="P:thiamine biosynthetic process"/>
    <property type="evidence" value="ECO:0007669"/>
    <property type="project" value="UniProtKB-KW"/>
</dbReference>
<keyword evidence="2" id="KW-0784">Thiamine biosynthesis</keyword>
<evidence type="ECO:0000313" key="5">
    <source>
        <dbReference type="EMBL" id="SUM56751.1"/>
    </source>
</evidence>
<dbReference type="Pfam" id="PF02581">
    <property type="entry name" value="TMP-TENI"/>
    <property type="match status" value="1"/>
</dbReference>
<feature type="domain" description="Thiamine phosphate synthase/TenI" evidence="3">
    <location>
        <begin position="52"/>
        <end position="173"/>
    </location>
</feature>
<dbReference type="Gene3D" id="3.20.20.70">
    <property type="entry name" value="Aldolase class I"/>
    <property type="match status" value="1"/>
</dbReference>
<dbReference type="EMBL" id="UHDT01000001">
    <property type="protein sequence ID" value="SUM56751.1"/>
    <property type="molecule type" value="Genomic_DNA"/>
</dbReference>
<comment type="pathway">
    <text evidence="1">Cofactor biosynthesis; thiamine diphosphate biosynthesis.</text>
</comment>
<reference evidence="4 6" key="1">
    <citation type="submission" date="2015-01" db="EMBL/GenBank/DDBJ databases">
        <authorList>
            <person name="Guo J."/>
        </authorList>
    </citation>
    <scope>NUCLEOTIDE SEQUENCE [LARGE SCALE GENOMIC DNA]</scope>
    <source>
        <strain evidence="4 6">DSM 22147</strain>
    </source>
</reference>
<dbReference type="RefSeq" id="WP_044360309.1">
    <property type="nucleotide sequence ID" value="NZ_JXWY01000036.1"/>
</dbReference>
<gene>
    <name evidence="5" type="primary">tenI</name>
    <name evidence="5" type="ORF">NCTC13832_00409</name>
    <name evidence="4" type="ORF">TP70_05995</name>
</gene>
<dbReference type="EMBL" id="JXWY01000036">
    <property type="protein sequence ID" value="KIX90670.1"/>
    <property type="molecule type" value="Genomic_DNA"/>
</dbReference>
<evidence type="ECO:0000313" key="7">
    <source>
        <dbReference type="Proteomes" id="UP000254100"/>
    </source>
</evidence>
<dbReference type="SUPFAM" id="SSF51391">
    <property type="entry name" value="Thiamin phosphate synthase"/>
    <property type="match status" value="1"/>
</dbReference>
<proteinExistence type="predicted"/>
<sequence>MIVVVTPYERLTQTHIDKLLDIETYIDGVILRTPTEQDMLVNWIETLLRAGFPKSKVIVHTDVTLAERMGIQQLHFREGDMTAFALKAQKPSYQVSMSAHSVESIVTARDRQLDFGVYGHLFMSASKPGQAPRTKDAIQQALSQHWPLVAIGGIDVASVKEVAPQFSGIACIQSAFATSTSTFKEMVQHWQQLKKERMP</sequence>
<dbReference type="GO" id="GO:0005737">
    <property type="term" value="C:cytoplasm"/>
    <property type="evidence" value="ECO:0007669"/>
    <property type="project" value="TreeGrafter"/>
</dbReference>
<dbReference type="STRING" id="569857.TP70_05995"/>
<evidence type="ECO:0000256" key="1">
    <source>
        <dbReference type="ARBA" id="ARBA00004948"/>
    </source>
</evidence>
<dbReference type="CDD" id="cd00564">
    <property type="entry name" value="TMP_TenI"/>
    <property type="match status" value="1"/>
</dbReference>
<dbReference type="Proteomes" id="UP000254100">
    <property type="component" value="Unassembled WGS sequence"/>
</dbReference>
<dbReference type="GO" id="GO:0004789">
    <property type="term" value="F:thiamine-phosphate diphosphorylase activity"/>
    <property type="evidence" value="ECO:0007669"/>
    <property type="project" value="TreeGrafter"/>
</dbReference>
<dbReference type="OrthoDB" id="9815348at2"/>
<dbReference type="InterPro" id="IPR013785">
    <property type="entry name" value="Aldolase_TIM"/>
</dbReference>
<dbReference type="AlphaFoldDB" id="A0A0D6XQE8"/>
<evidence type="ECO:0000313" key="6">
    <source>
        <dbReference type="Proteomes" id="UP000032366"/>
    </source>
</evidence>
<protein>
    <submittedName>
        <fullName evidence="5">Thiamine monophosphate synthase</fullName>
    </submittedName>
</protein>
<dbReference type="InterPro" id="IPR036206">
    <property type="entry name" value="ThiamineP_synth_sf"/>
</dbReference>
<dbReference type="PANTHER" id="PTHR20857">
    <property type="entry name" value="THIAMINE-PHOSPHATE PYROPHOSPHORYLASE"/>
    <property type="match status" value="1"/>
</dbReference>
<accession>A0A0D6XQE8</accession>
<evidence type="ECO:0000313" key="4">
    <source>
        <dbReference type="EMBL" id="KIX90670.1"/>
    </source>
</evidence>
<dbReference type="InterPro" id="IPR022998">
    <property type="entry name" value="ThiamineP_synth_TenI"/>
</dbReference>
<evidence type="ECO:0000256" key="2">
    <source>
        <dbReference type="ARBA" id="ARBA00022977"/>
    </source>
</evidence>
<dbReference type="PANTHER" id="PTHR20857:SF23">
    <property type="entry name" value="THIAMINE BIOSYNTHETIC BIFUNCTIONAL ENZYME"/>
    <property type="match status" value="1"/>
</dbReference>
<reference evidence="5 7" key="2">
    <citation type="submission" date="2018-06" db="EMBL/GenBank/DDBJ databases">
        <authorList>
            <consortium name="Pathogen Informatics"/>
            <person name="Doyle S."/>
        </authorList>
    </citation>
    <scope>NUCLEOTIDE SEQUENCE [LARGE SCALE GENOMIC DNA]</scope>
    <source>
        <strain evidence="5 7">NCTC13832</strain>
    </source>
</reference>
<dbReference type="Proteomes" id="UP000032366">
    <property type="component" value="Unassembled WGS sequence"/>
</dbReference>
<evidence type="ECO:0000259" key="3">
    <source>
        <dbReference type="Pfam" id="PF02581"/>
    </source>
</evidence>
<keyword evidence="6" id="KW-1185">Reference proteome</keyword>
<organism evidence="5 7">
    <name type="scientific">Staphylococcus microti</name>
    <dbReference type="NCBI Taxonomy" id="569857"/>
    <lineage>
        <taxon>Bacteria</taxon>
        <taxon>Bacillati</taxon>
        <taxon>Bacillota</taxon>
        <taxon>Bacilli</taxon>
        <taxon>Bacillales</taxon>
        <taxon>Staphylococcaceae</taxon>
        <taxon>Staphylococcus</taxon>
    </lineage>
</organism>
<name>A0A0D6XQE8_9STAP</name>